<dbReference type="eggNOG" id="ENOG5032K31">
    <property type="taxonomic scope" value="Bacteria"/>
</dbReference>
<dbReference type="RefSeq" id="WP_011372271.1">
    <property type="nucleotide sequence ID" value="NC_007575.1"/>
</dbReference>
<organism evidence="1 2">
    <name type="scientific">Sulfurimonas denitrificans (strain ATCC 33889 / DSM 1251)</name>
    <name type="common">Thiomicrospira denitrificans (strain ATCC 33889 / DSM 1251)</name>
    <dbReference type="NCBI Taxonomy" id="326298"/>
    <lineage>
        <taxon>Bacteria</taxon>
        <taxon>Pseudomonadati</taxon>
        <taxon>Campylobacterota</taxon>
        <taxon>Epsilonproteobacteria</taxon>
        <taxon>Campylobacterales</taxon>
        <taxon>Sulfurimonadaceae</taxon>
        <taxon>Sulfurimonas</taxon>
    </lineage>
</organism>
<dbReference type="EMBL" id="CP000153">
    <property type="protein sequence ID" value="ABB43917.1"/>
    <property type="molecule type" value="Genomic_DNA"/>
</dbReference>
<proteinExistence type="predicted"/>
<accession>Q30SW4</accession>
<keyword evidence="2" id="KW-1185">Reference proteome</keyword>
<sequence length="140" mass="15804">MRSRDGNINFTLRFCSTIVLCSLSLCASEYLISYKYIVKDAILYNETLLVSKSMKKCSGKPYSELLLASNNQNDLKKIIALNSSEFIDYIHKLGLHVEHKETNINLQNSSTTTLTLRTTCFKVDLNDSFARITPLGKGEI</sequence>
<dbReference type="AlphaFoldDB" id="Q30SW4"/>
<evidence type="ECO:0000313" key="2">
    <source>
        <dbReference type="Proteomes" id="UP000002714"/>
    </source>
</evidence>
<dbReference type="Proteomes" id="UP000002714">
    <property type="component" value="Chromosome"/>
</dbReference>
<dbReference type="HOGENOM" id="CLU_155945_0_0_7"/>
<evidence type="ECO:0000313" key="1">
    <source>
        <dbReference type="EMBL" id="ABB43917.1"/>
    </source>
</evidence>
<gene>
    <name evidence="1" type="ordered locus">Suden_0638</name>
</gene>
<dbReference type="KEGG" id="tdn:Suden_0638"/>
<dbReference type="STRING" id="326298.Suden_0638"/>
<name>Q30SW4_SULDN</name>
<reference evidence="1 2" key="1">
    <citation type="journal article" date="2008" name="Appl. Environ. Microbiol.">
        <title>Genome of the epsilonproteobacterial chemolithoautotroph Sulfurimonas denitrificans.</title>
        <authorList>
            <person name="Sievert S.M."/>
            <person name="Scott K.M."/>
            <person name="Klotz M.G."/>
            <person name="Chain P.S.G."/>
            <person name="Hauser L.J."/>
            <person name="Hemp J."/>
            <person name="Huegler M."/>
            <person name="Land M."/>
            <person name="Lapidus A."/>
            <person name="Larimer F.W."/>
            <person name="Lucas S."/>
            <person name="Malfatti S.A."/>
            <person name="Meyer F."/>
            <person name="Paulsen I.T."/>
            <person name="Ren Q."/>
            <person name="Simon J."/>
            <person name="Bailey K."/>
            <person name="Diaz E."/>
            <person name="Fitzpatrick K.A."/>
            <person name="Glover B."/>
            <person name="Gwatney N."/>
            <person name="Korajkic A."/>
            <person name="Long A."/>
            <person name="Mobberley J.M."/>
            <person name="Pantry S.N."/>
            <person name="Pazder G."/>
            <person name="Peterson S."/>
            <person name="Quintanilla J.D."/>
            <person name="Sprinkle R."/>
            <person name="Stephens J."/>
            <person name="Thomas P."/>
            <person name="Vaughn R."/>
            <person name="Weber M.J."/>
            <person name="Wooten L.L."/>
        </authorList>
    </citation>
    <scope>NUCLEOTIDE SEQUENCE [LARGE SCALE GENOMIC DNA]</scope>
    <source>
        <strain evidence="2">ATCC 33889 / DSM 1251</strain>
    </source>
</reference>
<protein>
    <submittedName>
        <fullName evidence="1">Uncharacterized protein</fullName>
    </submittedName>
</protein>